<dbReference type="Proteomes" id="UP000222894">
    <property type="component" value="Genome"/>
</dbReference>
<reference evidence="1 2" key="1">
    <citation type="journal article" date="2017" name="Sci. Rep.">
        <title>Characterization and diversity of phages infecting Aeromonas salmonicida subsp. salmonicida.</title>
        <authorList>
            <person name="Vincent A.T."/>
            <person name="Paquet V.E."/>
            <person name="Bernatchez A."/>
            <person name="Tremblay D.M."/>
            <person name="Moineau S."/>
            <person name="Charette S.J."/>
        </authorList>
    </citation>
    <scope>NUCLEOTIDE SEQUENCE [LARGE SCALE GENOMIC DNA]</scope>
</reference>
<sequence length="73" mass="7921">MQKQIVLTTGEVLSTTARHVDVTSINVAASQGFYQLTKGEGEKRVLVAEVPFDCVSFVVHEPKLLDGGFVEAE</sequence>
<proteinExistence type="predicted"/>
<accession>A0A219Y9G1</accession>
<dbReference type="EMBL" id="KY290948">
    <property type="protein sequence ID" value="APU00600.1"/>
    <property type="molecule type" value="Genomic_DNA"/>
</dbReference>
<name>A0A219Y9G1_9CAUD</name>
<protein>
    <submittedName>
        <fullName evidence="1">Uncharacterized protein</fullName>
    </submittedName>
</protein>
<evidence type="ECO:0000313" key="1">
    <source>
        <dbReference type="EMBL" id="APU00600.1"/>
    </source>
</evidence>
<organism evidence="1 2">
    <name type="scientific">Aeromonas phage 44RR2.8t.2</name>
    <dbReference type="NCBI Taxonomy" id="1932900"/>
    <lineage>
        <taxon>Viruses</taxon>
        <taxon>Duplodnaviria</taxon>
        <taxon>Heunggongvirae</taxon>
        <taxon>Uroviricota</taxon>
        <taxon>Caudoviricetes</taxon>
        <taxon>Pantevenvirales</taxon>
        <taxon>Straboviridae</taxon>
        <taxon>Biquartavirus</taxon>
        <taxon>Biquartavirus 44RR2</taxon>
    </lineage>
</organism>
<evidence type="ECO:0000313" key="2">
    <source>
        <dbReference type="Proteomes" id="UP000222894"/>
    </source>
</evidence>